<evidence type="ECO:0000313" key="10">
    <source>
        <dbReference type="EMBL" id="GAA5061727.1"/>
    </source>
</evidence>
<dbReference type="InterPro" id="IPR005946">
    <property type="entry name" value="Rib-P_diPkinase"/>
</dbReference>
<protein>
    <recommendedName>
        <fullName evidence="1">ribose-phosphate diphosphokinase</fullName>
        <ecNumber evidence="1">2.7.6.1</ecNumber>
    </recommendedName>
</protein>
<comment type="caution">
    <text evidence="10">The sequence shown here is derived from an EMBL/GenBank/DDBJ whole genome shotgun (WGS) entry which is preliminary data.</text>
</comment>
<reference evidence="11" key="1">
    <citation type="journal article" date="2019" name="Int. J. Syst. Evol. Microbiol.">
        <title>The Global Catalogue of Microorganisms (GCM) 10K type strain sequencing project: providing services to taxonomists for standard genome sequencing and annotation.</title>
        <authorList>
            <consortium name="The Broad Institute Genomics Platform"/>
            <consortium name="The Broad Institute Genome Sequencing Center for Infectious Disease"/>
            <person name="Wu L."/>
            <person name="Ma J."/>
        </authorList>
    </citation>
    <scope>NUCLEOTIDE SEQUENCE [LARGE SCALE GENOMIC DNA]</scope>
    <source>
        <strain evidence="11">JCM 18410</strain>
    </source>
</reference>
<dbReference type="PANTHER" id="PTHR10210">
    <property type="entry name" value="RIBOSE-PHOSPHATE DIPHOSPHOKINASE FAMILY MEMBER"/>
    <property type="match status" value="1"/>
</dbReference>
<dbReference type="Gene3D" id="3.40.50.2020">
    <property type="match status" value="2"/>
</dbReference>
<evidence type="ECO:0000313" key="11">
    <source>
        <dbReference type="Proteomes" id="UP001500124"/>
    </source>
</evidence>
<feature type="region of interest" description="Disordered" evidence="8">
    <location>
        <begin position="325"/>
        <end position="368"/>
    </location>
</feature>
<organism evidence="10 11">
    <name type="scientific">Streptomyces similanensis</name>
    <dbReference type="NCBI Taxonomy" id="1274988"/>
    <lineage>
        <taxon>Bacteria</taxon>
        <taxon>Bacillati</taxon>
        <taxon>Actinomycetota</taxon>
        <taxon>Actinomycetes</taxon>
        <taxon>Kitasatosporales</taxon>
        <taxon>Streptomycetaceae</taxon>
        <taxon>Streptomyces</taxon>
    </lineage>
</organism>
<keyword evidence="5" id="KW-0418">Kinase</keyword>
<comment type="catalytic activity">
    <reaction evidence="7">
        <text>D-ribose 5-phosphate + ATP = 5-phospho-alpha-D-ribose 1-diphosphate + AMP + H(+)</text>
        <dbReference type="Rhea" id="RHEA:15609"/>
        <dbReference type="ChEBI" id="CHEBI:15378"/>
        <dbReference type="ChEBI" id="CHEBI:30616"/>
        <dbReference type="ChEBI" id="CHEBI:58017"/>
        <dbReference type="ChEBI" id="CHEBI:78346"/>
        <dbReference type="ChEBI" id="CHEBI:456215"/>
        <dbReference type="EC" id="2.7.6.1"/>
    </reaction>
</comment>
<evidence type="ECO:0000256" key="4">
    <source>
        <dbReference type="ARBA" id="ARBA00022741"/>
    </source>
</evidence>
<dbReference type="PANTHER" id="PTHR10210:SF32">
    <property type="entry name" value="RIBOSE-PHOSPHATE PYROPHOSPHOKINASE 2"/>
    <property type="match status" value="1"/>
</dbReference>
<dbReference type="InterPro" id="IPR029057">
    <property type="entry name" value="PRTase-like"/>
</dbReference>
<gene>
    <name evidence="10" type="ORF">GCM10023336_39460</name>
</gene>
<feature type="compositionally biased region" description="Low complexity" evidence="8">
    <location>
        <begin position="346"/>
        <end position="368"/>
    </location>
</feature>
<keyword evidence="11" id="KW-1185">Reference proteome</keyword>
<feature type="domain" description="Ribose-phosphate pyrophosphokinase N-terminal" evidence="9">
    <location>
        <begin position="5"/>
        <end position="120"/>
    </location>
</feature>
<name>A0ABP9KPH7_9ACTN</name>
<dbReference type="EMBL" id="BAABKC010000055">
    <property type="protein sequence ID" value="GAA5061727.1"/>
    <property type="molecule type" value="Genomic_DNA"/>
</dbReference>
<dbReference type="CDD" id="cd06223">
    <property type="entry name" value="PRTases_typeI"/>
    <property type="match status" value="1"/>
</dbReference>
<feature type="compositionally biased region" description="Low complexity" evidence="8">
    <location>
        <begin position="279"/>
        <end position="289"/>
    </location>
</feature>
<keyword evidence="3" id="KW-0545">Nucleotide biosynthesis</keyword>
<evidence type="ECO:0000256" key="2">
    <source>
        <dbReference type="ARBA" id="ARBA00022679"/>
    </source>
</evidence>
<dbReference type="SUPFAM" id="SSF53271">
    <property type="entry name" value="PRTase-like"/>
    <property type="match status" value="1"/>
</dbReference>
<evidence type="ECO:0000256" key="3">
    <source>
        <dbReference type="ARBA" id="ARBA00022727"/>
    </source>
</evidence>
<evidence type="ECO:0000256" key="1">
    <source>
        <dbReference type="ARBA" id="ARBA00013247"/>
    </source>
</evidence>
<evidence type="ECO:0000256" key="6">
    <source>
        <dbReference type="ARBA" id="ARBA00022840"/>
    </source>
</evidence>
<dbReference type="EC" id="2.7.6.1" evidence="1"/>
<feature type="region of interest" description="Disordered" evidence="8">
    <location>
        <begin position="279"/>
        <end position="300"/>
    </location>
</feature>
<dbReference type="Pfam" id="PF14572">
    <property type="entry name" value="Pribosyl_synth"/>
    <property type="match status" value="1"/>
</dbReference>
<keyword evidence="2" id="KW-0808">Transferase</keyword>
<dbReference type="RefSeq" id="WP_425589042.1">
    <property type="nucleotide sequence ID" value="NZ_BAABKC010000055.1"/>
</dbReference>
<dbReference type="SMART" id="SM01400">
    <property type="entry name" value="Pribosyltran_N"/>
    <property type="match status" value="1"/>
</dbReference>
<proteinExistence type="predicted"/>
<accession>A0ABP9KPH7</accession>
<evidence type="ECO:0000256" key="7">
    <source>
        <dbReference type="ARBA" id="ARBA00049535"/>
    </source>
</evidence>
<dbReference type="InterPro" id="IPR029099">
    <property type="entry name" value="Pribosyltran_N"/>
</dbReference>
<evidence type="ECO:0000256" key="5">
    <source>
        <dbReference type="ARBA" id="ARBA00022777"/>
    </source>
</evidence>
<dbReference type="Proteomes" id="UP001500124">
    <property type="component" value="Unassembled WGS sequence"/>
</dbReference>
<dbReference type="NCBIfam" id="TIGR01251">
    <property type="entry name" value="ribP_PPkin"/>
    <property type="match status" value="1"/>
</dbReference>
<keyword evidence="6" id="KW-0067">ATP-binding</keyword>
<evidence type="ECO:0000259" key="9">
    <source>
        <dbReference type="Pfam" id="PF13793"/>
    </source>
</evidence>
<sequence length="368" mass="38456">MRDIAVFSGSAHPALAAEVCAHLGVPLSPTRVSRFANDCLEVQLRANCRERDVFLIQPLVKPVQEHLVELLMMCDAARGASAGRITVVMPHYSYARSDKKDAPRISLGGRLVADLLVAAGAGRVLAMTLHSPQVHGFFSVPVDHLHALRELAAHFSRLDLSRTTVVSPDLGNAKEAAAFARLIGAQVAAGAKQRYPDDRVSISSVIGEVAGRDVIVLDDEIAKGSTVLELLDRLRESGPRSIRVACTHGLFAAGALERLTGQPDVLEVVCTNTVPVPVGDGAADGPARAGGAGEERGPGRGKLRVLSIAPALAEAVRRIHNGESVSALFDAPREERPAGRVTGSRSGPRAAPGPQSASGAEAAAGPGR</sequence>
<evidence type="ECO:0000256" key="8">
    <source>
        <dbReference type="SAM" id="MobiDB-lite"/>
    </source>
</evidence>
<dbReference type="Pfam" id="PF13793">
    <property type="entry name" value="Pribosyltran_N"/>
    <property type="match status" value="1"/>
</dbReference>
<dbReference type="InterPro" id="IPR000836">
    <property type="entry name" value="PRTase_dom"/>
</dbReference>
<keyword evidence="4" id="KW-0547">Nucleotide-binding</keyword>